<proteinExistence type="predicted"/>
<evidence type="ECO:0000313" key="2">
    <source>
        <dbReference type="EMBL" id="AFV10440.1"/>
    </source>
</evidence>
<organism evidence="2 3">
    <name type="scientific">Thermacetogenium phaeum (strain ATCC BAA-254 / DSM 26808 / PB)</name>
    <dbReference type="NCBI Taxonomy" id="1089553"/>
    <lineage>
        <taxon>Bacteria</taxon>
        <taxon>Bacillati</taxon>
        <taxon>Bacillota</taxon>
        <taxon>Clostridia</taxon>
        <taxon>Thermoanaerobacterales</taxon>
        <taxon>Thermoanaerobacteraceae</taxon>
        <taxon>Thermacetogenium</taxon>
    </lineage>
</organism>
<reference evidence="2 3" key="1">
    <citation type="journal article" date="2012" name="BMC Genomics">
        <title>Genome-guided analysis of physiological and morphological traits of the fermentative acetate oxidizer Thermacetogenium phaeum.</title>
        <authorList>
            <person name="Oehler D."/>
            <person name="Poehlein A."/>
            <person name="Leimbach A."/>
            <person name="Muller N."/>
            <person name="Daniel R."/>
            <person name="Gottschalk G."/>
            <person name="Schink B."/>
        </authorList>
    </citation>
    <scope>NUCLEOTIDE SEQUENCE [LARGE SCALE GENOMIC DNA]</scope>
    <source>
        <strain evidence="3">ATCC BAA-254 / DSM 26808 / PB</strain>
    </source>
</reference>
<dbReference type="EMBL" id="CP003732">
    <property type="protein sequence ID" value="AFV10440.1"/>
    <property type="molecule type" value="Genomic_DNA"/>
</dbReference>
<evidence type="ECO:0000313" key="3">
    <source>
        <dbReference type="Proteomes" id="UP000000467"/>
    </source>
</evidence>
<keyword evidence="3" id="KW-1185">Reference proteome</keyword>
<gene>
    <name evidence="2" type="ordered locus">Tph_c01920</name>
</gene>
<evidence type="ECO:0000256" key="1">
    <source>
        <dbReference type="SAM" id="MobiDB-lite"/>
    </source>
</evidence>
<dbReference type="Proteomes" id="UP000000467">
    <property type="component" value="Chromosome"/>
</dbReference>
<dbReference type="AlphaFoldDB" id="K4LEN7"/>
<sequence length="58" mass="7108">MEDRELARILEEVSEEMELMKQRLLWKITCHRKRREAGSDENDGRPPEKREWSFFSLD</sequence>
<feature type="compositionally biased region" description="Basic and acidic residues" evidence="1">
    <location>
        <begin position="36"/>
        <end position="52"/>
    </location>
</feature>
<accession>K4LEN7</accession>
<protein>
    <submittedName>
        <fullName evidence="2">Uncharacterized protein</fullName>
    </submittedName>
</protein>
<feature type="region of interest" description="Disordered" evidence="1">
    <location>
        <begin position="34"/>
        <end position="58"/>
    </location>
</feature>
<dbReference type="KEGG" id="tpz:Tph_c01920"/>
<dbReference type="HOGENOM" id="CLU_2977807_0_0_9"/>
<name>K4LEN7_THEPS</name>